<dbReference type="Pfam" id="PF06910">
    <property type="entry name" value="MEA1"/>
    <property type="match status" value="1"/>
</dbReference>
<protein>
    <submittedName>
        <fullName evidence="2">Uncharacterized protein</fullName>
    </submittedName>
</protein>
<keyword evidence="3" id="KW-1185">Reference proteome</keyword>
<sequence>MDDSKIYADSAGSGSEDQLAGSIGHEDNNASDVDELVEHKLSEGESSSGEDEDSIFVAEDEYAPLEDTDSSTEHSAAGAAAIDDKFQCPPADMAPSDAQQLPFDLEQELDSRIEADIAAKQRHETVDAAGLRSDSNGACGTSTAQLHCAAPIEVGVSRVEKMSDEHIGQIKSIMAGIQLSDGAIPEWSRRVPEGAWMPRRKTVSSAQPPSATNSSSSAK</sequence>
<feature type="compositionally biased region" description="Polar residues" evidence="1">
    <location>
        <begin position="203"/>
        <end position="219"/>
    </location>
</feature>
<feature type="region of interest" description="Disordered" evidence="1">
    <location>
        <begin position="190"/>
        <end position="219"/>
    </location>
</feature>
<accession>A0A9W8BD08</accession>
<dbReference type="OrthoDB" id="5593200at2759"/>
<reference evidence="2" key="1">
    <citation type="submission" date="2022-07" db="EMBL/GenBank/DDBJ databases">
        <title>Phylogenomic reconstructions and comparative analyses of Kickxellomycotina fungi.</title>
        <authorList>
            <person name="Reynolds N.K."/>
            <person name="Stajich J.E."/>
            <person name="Barry K."/>
            <person name="Grigoriev I.V."/>
            <person name="Crous P."/>
            <person name="Smith M.E."/>
        </authorList>
    </citation>
    <scope>NUCLEOTIDE SEQUENCE</scope>
    <source>
        <strain evidence="2">IMI 214461</strain>
    </source>
</reference>
<feature type="region of interest" description="Disordered" evidence="1">
    <location>
        <begin position="1"/>
        <end position="97"/>
    </location>
</feature>
<name>A0A9W8BD08_9FUNG</name>
<evidence type="ECO:0000313" key="2">
    <source>
        <dbReference type="EMBL" id="KAJ2003144.1"/>
    </source>
</evidence>
<dbReference type="Proteomes" id="UP001150907">
    <property type="component" value="Unassembled WGS sequence"/>
</dbReference>
<feature type="compositionally biased region" description="Acidic residues" evidence="1">
    <location>
        <begin position="48"/>
        <end position="70"/>
    </location>
</feature>
<comment type="caution">
    <text evidence="2">The sequence shown here is derived from an EMBL/GenBank/DDBJ whole genome shotgun (WGS) entry which is preliminary data.</text>
</comment>
<gene>
    <name evidence="2" type="ORF">H4R26_003223</name>
</gene>
<proteinExistence type="predicted"/>
<organism evidence="2 3">
    <name type="scientific">Coemansia thaxteri</name>
    <dbReference type="NCBI Taxonomy" id="2663907"/>
    <lineage>
        <taxon>Eukaryota</taxon>
        <taxon>Fungi</taxon>
        <taxon>Fungi incertae sedis</taxon>
        <taxon>Zoopagomycota</taxon>
        <taxon>Kickxellomycotina</taxon>
        <taxon>Kickxellomycetes</taxon>
        <taxon>Kickxellales</taxon>
        <taxon>Kickxellaceae</taxon>
        <taxon>Coemansia</taxon>
    </lineage>
</organism>
<evidence type="ECO:0000256" key="1">
    <source>
        <dbReference type="SAM" id="MobiDB-lite"/>
    </source>
</evidence>
<dbReference type="AlphaFoldDB" id="A0A9W8BD08"/>
<dbReference type="EMBL" id="JANBQF010000243">
    <property type="protein sequence ID" value="KAJ2003144.1"/>
    <property type="molecule type" value="Genomic_DNA"/>
</dbReference>
<evidence type="ECO:0000313" key="3">
    <source>
        <dbReference type="Proteomes" id="UP001150907"/>
    </source>
</evidence>